<dbReference type="EMBL" id="OU015568">
    <property type="protein sequence ID" value="CAG5078531.1"/>
    <property type="molecule type" value="Genomic_DNA"/>
</dbReference>
<accession>A0ABN7RP08</accession>
<protein>
    <submittedName>
        <fullName evidence="2">Oidioi.mRNA.OKI2018_I69.PAR.g9014.t1.cds</fullName>
    </submittedName>
</protein>
<dbReference type="Proteomes" id="UP001158576">
    <property type="component" value="Chromosome PAR"/>
</dbReference>
<dbReference type="InterPro" id="IPR000884">
    <property type="entry name" value="TSP1_rpt"/>
</dbReference>
<dbReference type="InterPro" id="IPR032675">
    <property type="entry name" value="LRR_dom_sf"/>
</dbReference>
<dbReference type="Pfam" id="PF00090">
    <property type="entry name" value="TSP_1"/>
    <property type="match status" value="1"/>
</dbReference>
<dbReference type="SUPFAM" id="SSF82895">
    <property type="entry name" value="TSP-1 type 1 repeat"/>
    <property type="match status" value="1"/>
</dbReference>
<dbReference type="InterPro" id="IPR036383">
    <property type="entry name" value="TSP1_rpt_sf"/>
</dbReference>
<keyword evidence="3" id="KW-1185">Reference proteome</keyword>
<sequence>MLYFCSNILAINAVAGSLLDDLFDDVTASTLRNGAISLTLVDQTTLVIPSSPTLLPDGVSNPAPNAGSTHPVGFTVDGIPIRGVLAGNNCDVTPIALKFSDECFKTLLPITAKGFEMDMAASTEMYFVPPMCLYEDLASCDEVETTVGYALDGFPIKMSSDPPAASAIDECGGGYDADGNYRYLFQDKFPYSVSCFKGELSMKLPMDDVFYYDGGACKELYEIARGAQEYVKLNNGGQALHDYLNYGNSNKTTIADSADSLKGRMSHGNYRASPEDESAPGNNGDKKKLKKIEKPMNPIAEKLRMLFDTAKGLDIDKMNIDGVKEFFEKSRKRREEEDYLYSDISSYYTYTTTTTQQSSTYAVYDETDSIDETMPAANFTMDLQKEYPLLFAPFGFVRFEEFQYCEDGSGCVTICSQRNLRSRCKEDIVACDGCEDEIPVVEKKCLGFQGLYRPAYTCQIKNGSEIIDDFTSPYGSYNSGEFNLYPRMGNETDISCFFTDILGRKVEDKESGCPANLVRSSQEKISAFETCTRDSAATLPLEFNEAANLDLPDVLGASANLLNSCVCPEGKVWSFLQNWCIPRSSCSSMEFEVPVPCETRAEVHKANGWYPLTCKNEEDYFPKSCMVFNEIYNLCFEVDDNGDIDRDGRLDIIDMTAEPVKPDNGLEPGQFYSPWEPVDSWSYQDYYDESITYQRTSLDKYTYEFKEDNCFPIRAELYFPIDHASFEGYSRVLLEENNWSHFSYYCRCMETEGESMCDPGQMVRFVCEDFPEDYGNTDSYDDYGSIAYPSYPEYGNYGDWGYNNYDSDSLQAMAPKIISNVMDQLIWGQLSKYSCMEMFLLQRYHSAGTYSCTDAIKNVYTECLKTSFSMAGEEIATMLAETETKAIEYFFCIKNLTPMTVENYFSYWDESVWDVFYGGIVDKYNLYDLDSGRKRRSHETNSTTPYAQTTTPGYGDYDWPETSGNDSDNEKRKLTKDDVYQLIKIGAHIVESNLATLVTSHAVNISAASVANDDTFYSGMCTLWGEMQKSVDKAAKEGIKETIHGDSIAEMLSVFNLTDSECYEIKEKIEEISPEIGMTWNLTSSFNPFCENKEQWPKLPDFIKEEMGPFELRCEIHQFADQVVQCFNEYILGRVPHGDNYWKNILRAGVCSYSRISRNCLGMPWVEADIEELYEEVLDDMFRYDEEHVFNAFAMIALDKIRDFPTEFDEFMHWAWAEAQRFLPEDITREIEIYVGNPAEKLLKFIEDLENGLLINKSGIERPICNMGTQFLTFLKTILFEDETTLCSFMSSAIETHKALLYQTHANFENFSKFCTFVVEKFADMFEDMFLRDYIKKMLLEEGVIPPIFINIALNMFDTKTAYEIRKFSKWEKQECTYLLHWSEWSQCSETCDGGYRHRAQICMDKTMSQVEPCNTFECALPCSVMANVPDEFNITTYKVDCKDRKLTVFPFSYENGRLRVNGVNYPVRKIESFDFCNNYFEDSQWEAIEDFIGQSHKTKEFNFSHNKFETLPVSVLQRLTKGAELNMDGNEICKFDCEGFDLRQFSGKLNLCLQNNPISSVPFEFIPAMGYFNKFEYDDGVLGRNKST</sequence>
<dbReference type="Gene3D" id="3.80.10.10">
    <property type="entry name" value="Ribonuclease Inhibitor"/>
    <property type="match status" value="1"/>
</dbReference>
<evidence type="ECO:0000313" key="2">
    <source>
        <dbReference type="EMBL" id="CAG5078531.1"/>
    </source>
</evidence>
<evidence type="ECO:0000256" key="1">
    <source>
        <dbReference type="SAM" id="MobiDB-lite"/>
    </source>
</evidence>
<reference evidence="2 3" key="1">
    <citation type="submission" date="2021-04" db="EMBL/GenBank/DDBJ databases">
        <authorList>
            <person name="Bliznina A."/>
        </authorList>
    </citation>
    <scope>NUCLEOTIDE SEQUENCE [LARGE SCALE GENOMIC DNA]</scope>
</reference>
<evidence type="ECO:0000313" key="3">
    <source>
        <dbReference type="Proteomes" id="UP001158576"/>
    </source>
</evidence>
<organism evidence="2 3">
    <name type="scientific">Oikopleura dioica</name>
    <name type="common">Tunicate</name>
    <dbReference type="NCBI Taxonomy" id="34765"/>
    <lineage>
        <taxon>Eukaryota</taxon>
        <taxon>Metazoa</taxon>
        <taxon>Chordata</taxon>
        <taxon>Tunicata</taxon>
        <taxon>Appendicularia</taxon>
        <taxon>Copelata</taxon>
        <taxon>Oikopleuridae</taxon>
        <taxon>Oikopleura</taxon>
    </lineage>
</organism>
<proteinExistence type="predicted"/>
<feature type="region of interest" description="Disordered" evidence="1">
    <location>
        <begin position="934"/>
        <end position="971"/>
    </location>
</feature>
<gene>
    <name evidence="2" type="ORF">OKIOD_LOCUS572</name>
</gene>
<dbReference type="Gene3D" id="2.20.100.10">
    <property type="entry name" value="Thrombospondin type-1 (TSP1) repeat"/>
    <property type="match status" value="1"/>
</dbReference>
<dbReference type="SUPFAM" id="SSF52047">
    <property type="entry name" value="RNI-like"/>
    <property type="match status" value="1"/>
</dbReference>
<dbReference type="PROSITE" id="PS50092">
    <property type="entry name" value="TSP1"/>
    <property type="match status" value="1"/>
</dbReference>
<feature type="region of interest" description="Disordered" evidence="1">
    <location>
        <begin position="264"/>
        <end position="291"/>
    </location>
</feature>
<name>A0ABN7RP08_OIKDI</name>
<dbReference type="SMART" id="SM00209">
    <property type="entry name" value="TSP1"/>
    <property type="match status" value="1"/>
</dbReference>
<feature type="compositionally biased region" description="Polar residues" evidence="1">
    <location>
        <begin position="940"/>
        <end position="952"/>
    </location>
</feature>